<dbReference type="EMBL" id="LKMD01000103">
    <property type="protein sequence ID" value="PIA96338.1"/>
    <property type="molecule type" value="Genomic_DNA"/>
</dbReference>
<evidence type="ECO:0000313" key="10">
    <source>
        <dbReference type="EMBL" id="WPB07160.1"/>
    </source>
</evidence>
<keyword evidence="6 7" id="KW-0349">Heme</keyword>
<evidence type="ECO:0000313" key="9">
    <source>
        <dbReference type="EMBL" id="PIA96338.1"/>
    </source>
</evidence>
<sequence length="534" mass="60314">MERSSVFTAGLIGLLVYGLYRLLSIGKRPKDYPPGPPTLPIIGNIHQMPTKDAHLQFQKWAEEYGDIYSLMLGTQTLIVLSSDVAIKDLMDKRSSNYSDRPELYIGQTLCSDDLRVLMMGYSPKWRSMRKMFHHLLNATVAGDFVPYQTLENKQMLNDLLESPNDFLQHIRRYSNALTTSMVFGWRTPTFNDPDIQQLFEGFSEFADINMTGVAALLDAFPIIRKLPDFILPLQKKAKDLHKVERELYLKHWLRAKKEIKEGTINHCFCVGMAEAQKKDGFSDAQAAYISGTLLEAGSDTTSNTLYAFVQAMLLHPDVQRYAQQQIDAVCGDSRLPTMEDQPALPYIRMLMKETLRWCPTTILGAVPHAATQEDTYKGFVIPAGAGVMNNVWSINMDPNRAPNPRQFDPNRYKDDTLGLYDSASNPDGTKRDMFTFGAGRRICPGMHVAERSLYLGMSRILWAFDITPAKDKNGKPILPNPDKLTQGFVCMPEEYPATITPRSPQRAAIVKAEWEKASKELLDPVSKQWISSPL</sequence>
<dbReference type="GO" id="GO:0004497">
    <property type="term" value="F:monooxygenase activity"/>
    <property type="evidence" value="ECO:0007669"/>
    <property type="project" value="UniProtKB-KW"/>
</dbReference>
<evidence type="ECO:0000256" key="3">
    <source>
        <dbReference type="ARBA" id="ARBA00023002"/>
    </source>
</evidence>
<evidence type="ECO:0000313" key="11">
    <source>
        <dbReference type="Proteomes" id="UP000230605"/>
    </source>
</evidence>
<keyword evidence="8" id="KW-1133">Transmembrane helix</keyword>
<dbReference type="GO" id="GO:0020037">
    <property type="term" value="F:heme binding"/>
    <property type="evidence" value="ECO:0007669"/>
    <property type="project" value="InterPro"/>
</dbReference>
<dbReference type="AlphaFoldDB" id="A0A2G5HUZ1"/>
<evidence type="ECO:0000313" key="12">
    <source>
        <dbReference type="Proteomes" id="UP001302367"/>
    </source>
</evidence>
<dbReference type="InterPro" id="IPR001128">
    <property type="entry name" value="Cyt_P450"/>
</dbReference>
<accession>A0A2G5HUZ1</accession>
<name>A0A2G5HUZ1_CERBT</name>
<dbReference type="InterPro" id="IPR050364">
    <property type="entry name" value="Cytochrome_P450_fung"/>
</dbReference>
<reference evidence="9 11" key="1">
    <citation type="submission" date="2015-10" db="EMBL/GenBank/DDBJ databases">
        <title>The cercosporin biosynthetic gene cluster was horizontally transferred to several fungal lineages and shown to be expanded in Cercospora beticola based on microsynteny with recipient genomes.</title>
        <authorList>
            <person name="De Jonge R."/>
            <person name="Ebert M.K."/>
            <person name="Suttle J.C."/>
            <person name="Jurick Ii W.M."/>
            <person name="Secor G.A."/>
            <person name="Thomma B.P."/>
            <person name="Van De Peer Y."/>
            <person name="Bolton M.D."/>
        </authorList>
    </citation>
    <scope>NUCLEOTIDE SEQUENCE [LARGE SCALE GENOMIC DNA]</scope>
    <source>
        <strain evidence="9 11">09-40</strain>
    </source>
</reference>
<dbReference type="EMBL" id="CP134191">
    <property type="protein sequence ID" value="WPB07160.1"/>
    <property type="molecule type" value="Genomic_DNA"/>
</dbReference>
<comment type="cofactor">
    <cofactor evidence="6">
        <name>heme</name>
        <dbReference type="ChEBI" id="CHEBI:30413"/>
    </cofactor>
</comment>
<dbReference type="InterPro" id="IPR036396">
    <property type="entry name" value="Cyt_P450_sf"/>
</dbReference>
<dbReference type="OrthoDB" id="1055148at2759"/>
<keyword evidence="5 7" id="KW-0503">Monooxygenase</keyword>
<comment type="similarity">
    <text evidence="1 7">Belongs to the cytochrome P450 family.</text>
</comment>
<evidence type="ECO:0000256" key="8">
    <source>
        <dbReference type="SAM" id="Phobius"/>
    </source>
</evidence>
<evidence type="ECO:0000256" key="2">
    <source>
        <dbReference type="ARBA" id="ARBA00022723"/>
    </source>
</evidence>
<evidence type="ECO:0000256" key="7">
    <source>
        <dbReference type="RuleBase" id="RU000461"/>
    </source>
</evidence>
<evidence type="ECO:0000256" key="1">
    <source>
        <dbReference type="ARBA" id="ARBA00010617"/>
    </source>
</evidence>
<dbReference type="SUPFAM" id="SSF48264">
    <property type="entry name" value="Cytochrome P450"/>
    <property type="match status" value="1"/>
</dbReference>
<dbReference type="GO" id="GO:0005506">
    <property type="term" value="F:iron ion binding"/>
    <property type="evidence" value="ECO:0007669"/>
    <property type="project" value="InterPro"/>
</dbReference>
<keyword evidence="8" id="KW-0472">Membrane</keyword>
<evidence type="ECO:0000256" key="6">
    <source>
        <dbReference type="PIRSR" id="PIRSR602401-1"/>
    </source>
</evidence>
<keyword evidence="12" id="KW-1185">Reference proteome</keyword>
<dbReference type="PANTHER" id="PTHR46300">
    <property type="entry name" value="P450, PUTATIVE (EUROFUNG)-RELATED-RELATED"/>
    <property type="match status" value="1"/>
</dbReference>
<dbReference type="InterPro" id="IPR017972">
    <property type="entry name" value="Cyt_P450_CS"/>
</dbReference>
<dbReference type="PRINTS" id="PR00463">
    <property type="entry name" value="EP450I"/>
</dbReference>
<dbReference type="GO" id="GO:0016705">
    <property type="term" value="F:oxidoreductase activity, acting on paired donors, with incorporation or reduction of molecular oxygen"/>
    <property type="evidence" value="ECO:0007669"/>
    <property type="project" value="InterPro"/>
</dbReference>
<dbReference type="Proteomes" id="UP000230605">
    <property type="component" value="Chromosome 8"/>
</dbReference>
<organism evidence="9 11">
    <name type="scientific">Cercospora beticola</name>
    <name type="common">Sugarbeet leaf spot fungus</name>
    <dbReference type="NCBI Taxonomy" id="122368"/>
    <lineage>
        <taxon>Eukaryota</taxon>
        <taxon>Fungi</taxon>
        <taxon>Dikarya</taxon>
        <taxon>Ascomycota</taxon>
        <taxon>Pezizomycotina</taxon>
        <taxon>Dothideomycetes</taxon>
        <taxon>Dothideomycetidae</taxon>
        <taxon>Mycosphaerellales</taxon>
        <taxon>Mycosphaerellaceae</taxon>
        <taxon>Cercospora</taxon>
    </lineage>
</organism>
<dbReference type="Proteomes" id="UP001302367">
    <property type="component" value="Chromosome 8"/>
</dbReference>
<feature type="transmembrane region" description="Helical" evidence="8">
    <location>
        <begin position="6"/>
        <end position="23"/>
    </location>
</feature>
<gene>
    <name evidence="9" type="ORF">CB0940_10442</name>
    <name evidence="10" type="ORF">RHO25_011820</name>
</gene>
<dbReference type="Pfam" id="PF00067">
    <property type="entry name" value="p450"/>
    <property type="match status" value="1"/>
</dbReference>
<feature type="binding site" description="axial binding residue" evidence="6">
    <location>
        <position position="443"/>
    </location>
    <ligand>
        <name>heme</name>
        <dbReference type="ChEBI" id="CHEBI:30413"/>
    </ligand>
    <ligandPart>
        <name>Fe</name>
        <dbReference type="ChEBI" id="CHEBI:18248"/>
    </ligandPart>
</feature>
<protein>
    <submittedName>
        <fullName evidence="9">Fumitremorgin C synthase</fullName>
    </submittedName>
</protein>
<keyword evidence="2 6" id="KW-0479">Metal-binding</keyword>
<keyword evidence="4 6" id="KW-0408">Iron</keyword>
<dbReference type="CDD" id="cd11065">
    <property type="entry name" value="CYP64-like"/>
    <property type="match status" value="1"/>
</dbReference>
<reference evidence="10 12" key="2">
    <citation type="submission" date="2023-09" db="EMBL/GenBank/DDBJ databases">
        <title>Complete-Gapless Cercospora beticola genome.</title>
        <authorList>
            <person name="Wyatt N.A."/>
            <person name="Spanner R.E."/>
            <person name="Bolton M.D."/>
        </authorList>
    </citation>
    <scope>NUCLEOTIDE SEQUENCE [LARGE SCALE GENOMIC DNA]</scope>
    <source>
        <strain evidence="10">Cb09-40</strain>
    </source>
</reference>
<keyword evidence="8" id="KW-0812">Transmembrane</keyword>
<evidence type="ECO:0000256" key="4">
    <source>
        <dbReference type="ARBA" id="ARBA00023004"/>
    </source>
</evidence>
<dbReference type="PANTHER" id="PTHR46300:SF2">
    <property type="entry name" value="CYTOCHROME P450 MONOOXYGENASE ALNH-RELATED"/>
    <property type="match status" value="1"/>
</dbReference>
<dbReference type="PROSITE" id="PS00086">
    <property type="entry name" value="CYTOCHROME_P450"/>
    <property type="match status" value="1"/>
</dbReference>
<proteinExistence type="inferred from homology"/>
<dbReference type="InterPro" id="IPR002401">
    <property type="entry name" value="Cyt_P450_E_grp-I"/>
</dbReference>
<dbReference type="PRINTS" id="PR00385">
    <property type="entry name" value="P450"/>
</dbReference>
<dbReference type="Gene3D" id="1.10.630.10">
    <property type="entry name" value="Cytochrome P450"/>
    <property type="match status" value="1"/>
</dbReference>
<keyword evidence="3 7" id="KW-0560">Oxidoreductase</keyword>
<evidence type="ECO:0000256" key="5">
    <source>
        <dbReference type="ARBA" id="ARBA00023033"/>
    </source>
</evidence>